<dbReference type="OMA" id="GSTAMMY"/>
<dbReference type="Pfam" id="PF00583">
    <property type="entry name" value="Acetyltransf_1"/>
    <property type="match status" value="1"/>
</dbReference>
<dbReference type="AlphaFoldDB" id="D5A8M9"/>
<dbReference type="GO" id="GO:0006048">
    <property type="term" value="P:UDP-N-acetylglucosamine biosynthetic process"/>
    <property type="evidence" value="ECO:0007669"/>
    <property type="project" value="UniProtKB-UniPathway"/>
</dbReference>
<organism evidence="2">
    <name type="scientific">Picea sitchensis</name>
    <name type="common">Sitka spruce</name>
    <name type="synonym">Pinus sitchensis</name>
    <dbReference type="NCBI Taxonomy" id="3332"/>
    <lineage>
        <taxon>Eukaryota</taxon>
        <taxon>Viridiplantae</taxon>
        <taxon>Streptophyta</taxon>
        <taxon>Embryophyta</taxon>
        <taxon>Tracheophyta</taxon>
        <taxon>Spermatophyta</taxon>
        <taxon>Pinopsida</taxon>
        <taxon>Pinidae</taxon>
        <taxon>Conifers I</taxon>
        <taxon>Pinales</taxon>
        <taxon>Pinaceae</taxon>
        <taxon>Picea</taxon>
    </lineage>
</organism>
<dbReference type="Gene3D" id="3.40.630.30">
    <property type="match status" value="1"/>
</dbReference>
<dbReference type="PANTHER" id="PTHR13355:SF15">
    <property type="entry name" value="GCN5-RELATED N-ACETYLTRANSFERASE 3, CHLOROPLASTIC"/>
    <property type="match status" value="1"/>
</dbReference>
<protein>
    <recommendedName>
        <fullName evidence="1">N-acetyltransferase domain-containing protein</fullName>
    </recommendedName>
</protein>
<accession>D5A8M9</accession>
<dbReference type="InterPro" id="IPR000182">
    <property type="entry name" value="GNAT_dom"/>
</dbReference>
<evidence type="ECO:0000259" key="1">
    <source>
        <dbReference type="PROSITE" id="PS51186"/>
    </source>
</evidence>
<name>D5A8M9_PICSI</name>
<sequence length="262" mass="29267">MMLPRLEMESSIWVNGFPSISAAKTHELNKYRRWVSSPQRTLNPWNTMIRAKGIQPSSKRITLPPIHVSTNPLDVNVDELADLLRITHQNCDQFPEILDDGSVKPVNPKKLKVALMNSTVVVSVHTRGGEEPYAWLDSMFSGVRSQKSLVGFGRATSDSSLTASIYDIAVAPSFQRLGIGRKILRRIIRILTSRGIDDIAALCSKEQRAFFQACGFGDDVLNSTTMFYSRSVSCCKGDEHVKYFGRKSSLVPTPLTPFSFNR</sequence>
<dbReference type="GO" id="GO:0008080">
    <property type="term" value="F:N-acetyltransferase activity"/>
    <property type="evidence" value="ECO:0007669"/>
    <property type="project" value="TreeGrafter"/>
</dbReference>
<feature type="domain" description="N-acetyltransferase" evidence="1">
    <location>
        <begin position="73"/>
        <end position="245"/>
    </location>
</feature>
<dbReference type="InterPro" id="IPR016181">
    <property type="entry name" value="Acyl_CoA_acyltransferase"/>
</dbReference>
<dbReference type="SUPFAM" id="SSF55729">
    <property type="entry name" value="Acyl-CoA N-acyltransferases (Nat)"/>
    <property type="match status" value="1"/>
</dbReference>
<dbReference type="UniPathway" id="UPA00113">
    <property type="reaction ID" value="UER00529"/>
</dbReference>
<proteinExistence type="evidence at transcript level"/>
<evidence type="ECO:0000313" key="2">
    <source>
        <dbReference type="EMBL" id="ADE75898.1"/>
    </source>
</evidence>
<dbReference type="PROSITE" id="PS51186">
    <property type="entry name" value="GNAT"/>
    <property type="match status" value="1"/>
</dbReference>
<dbReference type="EMBL" id="BT122525">
    <property type="protein sequence ID" value="ADE75898.1"/>
    <property type="molecule type" value="mRNA"/>
</dbReference>
<reference evidence="2" key="1">
    <citation type="submission" date="2010-04" db="EMBL/GenBank/DDBJ databases">
        <authorList>
            <person name="Reid K.E."/>
            <person name="Liao N."/>
            <person name="Chan S."/>
            <person name="Docking R."/>
            <person name="Taylor G."/>
            <person name="Moore R."/>
            <person name="Mayo M."/>
            <person name="Munro S."/>
            <person name="King J."/>
            <person name="Yanchuk A."/>
            <person name="Holt R."/>
            <person name="Jones S."/>
            <person name="Marra M."/>
            <person name="Ritland C.E."/>
            <person name="Ritland K."/>
            <person name="Bohlmann J."/>
        </authorList>
    </citation>
    <scope>NUCLEOTIDE SEQUENCE</scope>
    <source>
        <tissue evidence="2">Buds collected with no treatment. Collection October 2007</tissue>
    </source>
</reference>
<dbReference type="CDD" id="cd04301">
    <property type="entry name" value="NAT_SF"/>
    <property type="match status" value="1"/>
</dbReference>
<dbReference type="InterPro" id="IPR039143">
    <property type="entry name" value="GNPNAT1-like"/>
</dbReference>
<dbReference type="PANTHER" id="PTHR13355">
    <property type="entry name" value="GLUCOSAMINE 6-PHOSPHATE N-ACETYLTRANSFERASE"/>
    <property type="match status" value="1"/>
</dbReference>